<keyword evidence="3" id="KW-1185">Reference proteome</keyword>
<proteinExistence type="predicted"/>
<dbReference type="InterPro" id="IPR027417">
    <property type="entry name" value="P-loop_NTPase"/>
</dbReference>
<protein>
    <submittedName>
        <fullName evidence="2">RASEF protein</fullName>
    </submittedName>
</protein>
<comment type="caution">
    <text evidence="2">The sequence shown here is derived from an EMBL/GenBank/DDBJ whole genome shotgun (WGS) entry which is preliminary data.</text>
</comment>
<dbReference type="EMBL" id="VZTP01028269">
    <property type="protein sequence ID" value="NXT12302.1"/>
    <property type="molecule type" value="Genomic_DNA"/>
</dbReference>
<organism evidence="2 3">
    <name type="scientific">Prunella fulvescens</name>
    <name type="common">Brown accentor</name>
    <dbReference type="NCBI Taxonomy" id="670355"/>
    <lineage>
        <taxon>Eukaryota</taxon>
        <taxon>Metazoa</taxon>
        <taxon>Chordata</taxon>
        <taxon>Craniata</taxon>
        <taxon>Vertebrata</taxon>
        <taxon>Euteleostomi</taxon>
        <taxon>Archelosauria</taxon>
        <taxon>Archosauria</taxon>
        <taxon>Dinosauria</taxon>
        <taxon>Saurischia</taxon>
        <taxon>Theropoda</taxon>
        <taxon>Coelurosauria</taxon>
        <taxon>Aves</taxon>
        <taxon>Neognathae</taxon>
        <taxon>Neoaves</taxon>
        <taxon>Telluraves</taxon>
        <taxon>Australaves</taxon>
        <taxon>Passeriformes</taxon>
        <taxon>Passeroidea</taxon>
        <taxon>Prunellidae</taxon>
        <taxon>Prunella</taxon>
    </lineage>
</organism>
<evidence type="ECO:0000256" key="1">
    <source>
        <dbReference type="SAM" id="MobiDB-lite"/>
    </source>
</evidence>
<sequence>LGHSWAREVRAQGLGLWQGSSSSPTAASHHTSSGDSPSIWYWSITKSYFCKAHGVLLLYISSLRSFLSIHQWIEDIRLGRAHGCPFCETSAKDGTSVVE</sequence>
<feature type="region of interest" description="Disordered" evidence="1">
    <location>
        <begin position="16"/>
        <end position="36"/>
    </location>
</feature>
<dbReference type="AlphaFoldDB" id="A0A7L2ZXN0"/>
<dbReference type="SUPFAM" id="SSF52540">
    <property type="entry name" value="P-loop containing nucleoside triphosphate hydrolases"/>
    <property type="match status" value="1"/>
</dbReference>
<feature type="compositionally biased region" description="Low complexity" evidence="1">
    <location>
        <begin position="20"/>
        <end position="33"/>
    </location>
</feature>
<feature type="non-terminal residue" evidence="2">
    <location>
        <position position="1"/>
    </location>
</feature>
<gene>
    <name evidence="2" type="primary">Rasef</name>
    <name evidence="2" type="ORF">PRUFUL_R15153</name>
</gene>
<feature type="non-terminal residue" evidence="2">
    <location>
        <position position="99"/>
    </location>
</feature>
<accession>A0A7L2ZXN0</accession>
<evidence type="ECO:0000313" key="3">
    <source>
        <dbReference type="Proteomes" id="UP000553798"/>
    </source>
</evidence>
<dbReference type="Gene3D" id="3.40.50.300">
    <property type="entry name" value="P-loop containing nucleotide triphosphate hydrolases"/>
    <property type="match status" value="1"/>
</dbReference>
<dbReference type="Proteomes" id="UP000553798">
    <property type="component" value="Unassembled WGS sequence"/>
</dbReference>
<name>A0A7L2ZXN0_9PASE</name>
<reference evidence="2 3" key="1">
    <citation type="submission" date="2019-09" db="EMBL/GenBank/DDBJ databases">
        <title>Bird 10,000 Genomes (B10K) Project - Family phase.</title>
        <authorList>
            <person name="Zhang G."/>
        </authorList>
    </citation>
    <scope>NUCLEOTIDE SEQUENCE [LARGE SCALE GENOMIC DNA]</scope>
    <source>
        <strain evidence="2">B10K-DU-012-46</strain>
    </source>
</reference>
<evidence type="ECO:0000313" key="2">
    <source>
        <dbReference type="EMBL" id="NXT12302.1"/>
    </source>
</evidence>